<dbReference type="Proteomes" id="UP001595979">
    <property type="component" value="Unassembled WGS sequence"/>
</dbReference>
<name>A0ABW1DRN1_9DEIO</name>
<sequence>MPTSYPASKQAAPAPAPDRQPDLNARATVSNVRGCSAPLLAIRMDALALQIGRLGFCGLE</sequence>
<feature type="region of interest" description="Disordered" evidence="1">
    <location>
        <begin position="1"/>
        <end position="22"/>
    </location>
</feature>
<evidence type="ECO:0000313" key="3">
    <source>
        <dbReference type="Proteomes" id="UP001595979"/>
    </source>
</evidence>
<accession>A0ABW1DRN1</accession>
<dbReference type="RefSeq" id="WP_380052141.1">
    <property type="nucleotide sequence ID" value="NZ_JBHSOH010000043.1"/>
</dbReference>
<evidence type="ECO:0000256" key="1">
    <source>
        <dbReference type="SAM" id="MobiDB-lite"/>
    </source>
</evidence>
<keyword evidence="3" id="KW-1185">Reference proteome</keyword>
<reference evidence="3" key="1">
    <citation type="journal article" date="2019" name="Int. J. Syst. Evol. Microbiol.">
        <title>The Global Catalogue of Microorganisms (GCM) 10K type strain sequencing project: providing services to taxonomists for standard genome sequencing and annotation.</title>
        <authorList>
            <consortium name="The Broad Institute Genomics Platform"/>
            <consortium name="The Broad Institute Genome Sequencing Center for Infectious Disease"/>
            <person name="Wu L."/>
            <person name="Ma J."/>
        </authorList>
    </citation>
    <scope>NUCLEOTIDE SEQUENCE [LARGE SCALE GENOMIC DNA]</scope>
    <source>
        <strain evidence="3">CGMCC 1.15053</strain>
    </source>
</reference>
<dbReference type="EMBL" id="JBHSOH010000043">
    <property type="protein sequence ID" value="MFC5850228.1"/>
    <property type="molecule type" value="Genomic_DNA"/>
</dbReference>
<proteinExistence type="predicted"/>
<protein>
    <submittedName>
        <fullName evidence="2">Uncharacterized protein</fullName>
    </submittedName>
</protein>
<evidence type="ECO:0000313" key="2">
    <source>
        <dbReference type="EMBL" id="MFC5850228.1"/>
    </source>
</evidence>
<gene>
    <name evidence="2" type="ORF">ACFPQ6_18205</name>
</gene>
<comment type="caution">
    <text evidence="2">The sequence shown here is derived from an EMBL/GenBank/DDBJ whole genome shotgun (WGS) entry which is preliminary data.</text>
</comment>
<organism evidence="2 3">
    <name type="scientific">Deinococcus petrolearius</name>
    <dbReference type="NCBI Taxonomy" id="1751295"/>
    <lineage>
        <taxon>Bacteria</taxon>
        <taxon>Thermotogati</taxon>
        <taxon>Deinococcota</taxon>
        <taxon>Deinococci</taxon>
        <taxon>Deinococcales</taxon>
        <taxon>Deinococcaceae</taxon>
        <taxon>Deinococcus</taxon>
    </lineage>
</organism>